<evidence type="ECO:0000256" key="3">
    <source>
        <dbReference type="PROSITE-ProRule" id="PRU00289"/>
    </source>
</evidence>
<keyword evidence="7" id="KW-1185">Reference proteome</keyword>
<dbReference type="Pfam" id="PF01580">
    <property type="entry name" value="FtsK_SpoIIIE"/>
    <property type="match status" value="1"/>
</dbReference>
<name>A0A1I5A007_9GAMM</name>
<reference evidence="7" key="1">
    <citation type="submission" date="2016-10" db="EMBL/GenBank/DDBJ databases">
        <authorList>
            <person name="Varghese N."/>
            <person name="Submissions S."/>
        </authorList>
    </citation>
    <scope>NUCLEOTIDE SEQUENCE [LARGE SCALE GENOMIC DNA]</scope>
    <source>
        <strain evidence="7">CGMCC 1.6775</strain>
    </source>
</reference>
<protein>
    <submittedName>
        <fullName evidence="6">FtsK/SpoIIIE family protein</fullName>
    </submittedName>
</protein>
<sequence length="1672" mass="188967">MTFFEKCNQVIAETVFSIVATSFGKDIEGSARNCFRVKNLQKQEILKLIDVWSKESPAHDLQDVKVIIAGDSDDDYPSEYKAEKDRSITWYRNNNEKGLVYLETKTESDEQGLKNIFTLQDRNFLDGFFDDFEFNVPETIVGRCWNIVSSDGSKVPSFFSNLLLEVLNHIHPGKTQVPVRNFIKFALASCEAYHSRQESLTAEQQEELIGENITHLGLFPDALWRREGSEIRTSRRLELNLSYAELVTTNSSDIEADEVAKICAKIKFRNVEGEEYSPSEQEKWKKLCIEYSTHRSPQVRALIPFQIFEQLFAKDVKGLALGDRVEKEIEDADLGRVDEFLDLNVKDGLNKRAQEQAQTLLDADNADSGLPLIDLLSKQTRRMVEKDASPTPERFFNPLIQLAEVARDFHASIDHDTPCRIEVRLGRNGHETSPSVGLFAFLYGATLQSVSDNSLLNPGGFELHVDDSFLNPKIPSEYRKDIPEEEGEIYIEWNPVPVEFALVDIATGTELEISSNYEWLPDDYPFFALFWIKVSEQSNQDFYDSLKIPADTDQDEWLSNVCNRTLSLKDYSVPEDRQEILTSAPLSELADQSQVFSSLSKSKGLAVDSINEYLDSWNGTLERAKVQCVPDGKVDTTLEFLLTRDFLEINGPSRVLMLPSHPTRLRWIADYLAVSDKNATYALANQLKLNEKNDKLYLRWLSSLSPHQQPPIAVTSDRTLLFASGEQGWCEEFSQRNRERTSQGGILDFPSISEMGSQVRAYLEAHPYKQDGLKLLLIIHRGGRLAAELIKEIRRNEFKNARITIHVLAPLDIWEEVIAHFEKLPTENRINEGGKLFPPLQLRLHEFGPDDALSENVLKQQFDIALVPGLQRDELNIQHNTEPSGEREGKFDSLLDPPSSVYGGHKGGEIAVSMIPRASDQLLNNWSTLSVRHARLGPVSKQQPDNTDFIELKIGFQNSAKLYEQLHEVAHWVVLLERYISREQVESLEPQPDVLTVRENVGTSGLYTLIVSSNSGKKLIIHRLKRKLEKIGHHSGMSTEQLGQLAEKIYDETRKISPRLVLQAMGISRVTEEILGLMIAMHLADAHNPEKPHDGVTVWISLDEHLEWFNGSSSTRADLCKITLERVGDELQVDVMIVEGKFRLAYDHHGIDQVNSSLDLFKSIIDFNDDQTEAVDARLWREHLLAAMENVNPEARAYYGMAINEVADDKYRLPEKMRNDFRNGDYRLRSISGLYSICCYSEEGQLQGDYERDGAIQVIKSYKNQVHDLIAGETSTFIQTEQHPTTKESSGPLVPSESDKPPESVLSSVPNEADEGAPPPRGKLSEADLIKRYQKVLDKFGEFGVSVQQPEDPSMRFIEGPASILYRVKPGKAVDPRRLSEKADVLKLALTLDQDQNIRFGNHQGYVTIDVPKSQADRYYVDATDMWKRWTRPSNELAAPLGEDGYGQIVDLNFSSSNSPHLLIGGTTGSGKSEALNTILDGLIHYYSPDELRLMLVDPKGTELSQYEESSYLEGAIGWDDSDALELLESAVEEMQRRYEKLKEQKTRSLPEYNAKVDPDQRIPWWVVVLDEYADLTSEKEMKKQIEAYLKRLAQKARAAGIHVIIATQKPSAEVISTNLRSNLPAQLALRVKSATESRVIIDETGAETLNGKGDALIKAEGKLTRVQCAKT</sequence>
<dbReference type="PANTHER" id="PTHR22683:SF1">
    <property type="entry name" value="TYPE VII SECRETION SYSTEM PROTEIN ESSC"/>
    <property type="match status" value="1"/>
</dbReference>
<feature type="binding site" evidence="3">
    <location>
        <begin position="1466"/>
        <end position="1473"/>
    </location>
    <ligand>
        <name>ATP</name>
        <dbReference type="ChEBI" id="CHEBI:30616"/>
    </ligand>
</feature>
<gene>
    <name evidence="6" type="ORF">SAMN04487961_3376</name>
</gene>
<organism evidence="6 7">
    <name type="scientific">Marinobacter pelagius</name>
    <dbReference type="NCBI Taxonomy" id="379482"/>
    <lineage>
        <taxon>Bacteria</taxon>
        <taxon>Pseudomonadati</taxon>
        <taxon>Pseudomonadota</taxon>
        <taxon>Gammaproteobacteria</taxon>
        <taxon>Pseudomonadales</taxon>
        <taxon>Marinobacteraceae</taxon>
        <taxon>Marinobacter</taxon>
    </lineage>
</organism>
<feature type="region of interest" description="Disordered" evidence="4">
    <location>
        <begin position="1276"/>
        <end position="1325"/>
    </location>
</feature>
<dbReference type="InterPro" id="IPR002543">
    <property type="entry name" value="FtsK_dom"/>
</dbReference>
<dbReference type="GO" id="GO:0003677">
    <property type="term" value="F:DNA binding"/>
    <property type="evidence" value="ECO:0007669"/>
    <property type="project" value="InterPro"/>
</dbReference>
<accession>A0A1I5A007</accession>
<dbReference type="GO" id="GO:0005524">
    <property type="term" value="F:ATP binding"/>
    <property type="evidence" value="ECO:0007669"/>
    <property type="project" value="UniProtKB-UniRule"/>
</dbReference>
<dbReference type="SUPFAM" id="SSF52540">
    <property type="entry name" value="P-loop containing nucleoside triphosphate hydrolases"/>
    <property type="match status" value="1"/>
</dbReference>
<evidence type="ECO:0000256" key="4">
    <source>
        <dbReference type="SAM" id="MobiDB-lite"/>
    </source>
</evidence>
<evidence type="ECO:0000313" key="6">
    <source>
        <dbReference type="EMBL" id="SFN55824.1"/>
    </source>
</evidence>
<proteinExistence type="predicted"/>
<dbReference type="PROSITE" id="PS50901">
    <property type="entry name" value="FTSK"/>
    <property type="match status" value="1"/>
</dbReference>
<dbReference type="EMBL" id="FOUR01000010">
    <property type="protein sequence ID" value="SFN55824.1"/>
    <property type="molecule type" value="Genomic_DNA"/>
</dbReference>
<dbReference type="Proteomes" id="UP000199339">
    <property type="component" value="Unassembled WGS sequence"/>
</dbReference>
<dbReference type="Gene3D" id="3.40.50.300">
    <property type="entry name" value="P-loop containing nucleotide triphosphate hydrolases"/>
    <property type="match status" value="1"/>
</dbReference>
<keyword evidence="1 3" id="KW-0547">Nucleotide-binding</keyword>
<keyword evidence="2 3" id="KW-0067">ATP-binding</keyword>
<evidence type="ECO:0000256" key="1">
    <source>
        <dbReference type="ARBA" id="ARBA00022741"/>
    </source>
</evidence>
<feature type="domain" description="FtsK" evidence="5">
    <location>
        <begin position="1447"/>
        <end position="1639"/>
    </location>
</feature>
<evidence type="ECO:0000256" key="2">
    <source>
        <dbReference type="ARBA" id="ARBA00022840"/>
    </source>
</evidence>
<feature type="compositionally biased region" description="Polar residues" evidence="4">
    <location>
        <begin position="1276"/>
        <end position="1289"/>
    </location>
</feature>
<evidence type="ECO:0000313" key="7">
    <source>
        <dbReference type="Proteomes" id="UP000199339"/>
    </source>
</evidence>
<dbReference type="InterPro" id="IPR027417">
    <property type="entry name" value="P-loop_NTPase"/>
</dbReference>
<dbReference type="RefSeq" id="WP_245777465.1">
    <property type="nucleotide sequence ID" value="NZ_FOUR01000010.1"/>
</dbReference>
<evidence type="ECO:0000259" key="5">
    <source>
        <dbReference type="PROSITE" id="PS50901"/>
    </source>
</evidence>
<dbReference type="InterPro" id="IPR050206">
    <property type="entry name" value="FtsK/SpoIIIE/SftA"/>
</dbReference>
<dbReference type="PANTHER" id="PTHR22683">
    <property type="entry name" value="SPORULATION PROTEIN RELATED"/>
    <property type="match status" value="1"/>
</dbReference>